<reference evidence="1" key="1">
    <citation type="submission" date="2014-12" db="EMBL/GenBank/DDBJ databases">
        <title>Insight into the proteome of Arion vulgaris.</title>
        <authorList>
            <person name="Aradska J."/>
            <person name="Bulat T."/>
            <person name="Smidak R."/>
            <person name="Sarate P."/>
            <person name="Gangsoo J."/>
            <person name="Sialana F."/>
            <person name="Bilban M."/>
            <person name="Lubec G."/>
        </authorList>
    </citation>
    <scope>NUCLEOTIDE SEQUENCE</scope>
    <source>
        <tissue evidence="1">Skin</tissue>
    </source>
</reference>
<name>A0A0B7BFD2_9EUPU</name>
<dbReference type="AlphaFoldDB" id="A0A0B7BFD2"/>
<organism evidence="1">
    <name type="scientific">Arion vulgaris</name>
    <dbReference type="NCBI Taxonomy" id="1028688"/>
    <lineage>
        <taxon>Eukaryota</taxon>
        <taxon>Metazoa</taxon>
        <taxon>Spiralia</taxon>
        <taxon>Lophotrochozoa</taxon>
        <taxon>Mollusca</taxon>
        <taxon>Gastropoda</taxon>
        <taxon>Heterobranchia</taxon>
        <taxon>Euthyneura</taxon>
        <taxon>Panpulmonata</taxon>
        <taxon>Eupulmonata</taxon>
        <taxon>Stylommatophora</taxon>
        <taxon>Helicina</taxon>
        <taxon>Arionoidea</taxon>
        <taxon>Arionidae</taxon>
        <taxon>Arion</taxon>
    </lineage>
</organism>
<proteinExistence type="predicted"/>
<dbReference type="EMBL" id="HACG01044010">
    <property type="protein sequence ID" value="CEK90875.1"/>
    <property type="molecule type" value="Transcribed_RNA"/>
</dbReference>
<protein>
    <submittedName>
        <fullName evidence="1">Uncharacterized protein</fullName>
    </submittedName>
</protein>
<sequence>MTGSTISNLQLCKPGSNIACEGNQCSVVPIYFRELPQPSILKRPTIQSVHCNICMKNSTLSVFT</sequence>
<accession>A0A0B7BFD2</accession>
<gene>
    <name evidence="1" type="primary">ORF179615</name>
</gene>
<evidence type="ECO:0000313" key="1">
    <source>
        <dbReference type="EMBL" id="CEK90875.1"/>
    </source>
</evidence>